<dbReference type="Pfam" id="PF06439">
    <property type="entry name" value="3keto-disac_hyd"/>
    <property type="match status" value="1"/>
</dbReference>
<dbReference type="AlphaFoldDB" id="A0A3R8Q5A3"/>
<evidence type="ECO:0000259" key="1">
    <source>
        <dbReference type="Pfam" id="PF06439"/>
    </source>
</evidence>
<reference evidence="3" key="2">
    <citation type="submission" date="2018-12" db="EMBL/GenBank/DDBJ databases">
        <title>Maribacter lutimaris sp. nov., isolated from marine sediment.</title>
        <authorList>
            <person name="Kim K.K."/>
        </authorList>
    </citation>
    <scope>NUCLEOTIDE SEQUENCE [LARGE SCALE GENOMIC DNA]</scope>
    <source>
        <strain evidence="3">PoM-212</strain>
    </source>
</reference>
<dbReference type="GO" id="GO:0016787">
    <property type="term" value="F:hydrolase activity"/>
    <property type="evidence" value="ECO:0007669"/>
    <property type="project" value="InterPro"/>
</dbReference>
<name>A0A3R8Q5A3_9FLAO</name>
<sequence>MKIYKSLLFFKYFGTRPTYLILPLLLAIYSSAISQKTIDEGWATLFNGKDLKGWTTKIHHYEVFDNYGDTFRAEDGIIKVRYDQYEGLFNDRFGHLYYDQPYSYFHLSLEYRFVGELFPGAPDYTLLNSGVMFHSQDPRTILKEQDWPISVEMQFLAGVEKGKERPTGNMCSPGTDIFYKGILDPNHCVNSISKTYFGDQWIKAELIVFGDSLVKHIINGKTVLEYSKPQMGGGVVNGYDSNIFNPGTPLKEGFIALQSEGQPIDFRNIKIKNLKGCMDPKAVNYKPYYIEPDPNGCEFR</sequence>
<accession>A0A3R8Q5A3</accession>
<dbReference type="OrthoDB" id="9787527at2"/>
<comment type="caution">
    <text evidence="2">The sequence shown here is derived from an EMBL/GenBank/DDBJ whole genome shotgun (WGS) entry which is preliminary data.</text>
</comment>
<organism evidence="2 3">
    <name type="scientific">Maribacter algicola</name>
    <dbReference type="NCBI Taxonomy" id="2498892"/>
    <lineage>
        <taxon>Bacteria</taxon>
        <taxon>Pseudomonadati</taxon>
        <taxon>Bacteroidota</taxon>
        <taxon>Flavobacteriia</taxon>
        <taxon>Flavobacteriales</taxon>
        <taxon>Flavobacteriaceae</taxon>
        <taxon>Maribacter</taxon>
    </lineage>
</organism>
<dbReference type="Proteomes" id="UP000286990">
    <property type="component" value="Unassembled WGS sequence"/>
</dbReference>
<reference evidence="3" key="1">
    <citation type="submission" date="2018-08" db="EMBL/GenBank/DDBJ databases">
        <authorList>
            <person name="Khan S.A."/>
            <person name="J S.E."/>
        </authorList>
    </citation>
    <scope>NUCLEOTIDE SEQUENCE [LARGE SCALE GENOMIC DNA]</scope>
    <source>
        <strain evidence="3">PoM-212</strain>
    </source>
</reference>
<feature type="domain" description="3-keto-alpha-glucoside-1,2-lyase/3-keto-2-hydroxy-glucal hydratase" evidence="1">
    <location>
        <begin position="41"/>
        <end position="272"/>
    </location>
</feature>
<evidence type="ECO:0000313" key="2">
    <source>
        <dbReference type="EMBL" id="RRQ50072.1"/>
    </source>
</evidence>
<keyword evidence="3" id="KW-1185">Reference proteome</keyword>
<proteinExistence type="predicted"/>
<dbReference type="EMBL" id="QUSX01000001">
    <property type="protein sequence ID" value="RRQ50072.1"/>
    <property type="molecule type" value="Genomic_DNA"/>
</dbReference>
<evidence type="ECO:0000313" key="3">
    <source>
        <dbReference type="Proteomes" id="UP000286990"/>
    </source>
</evidence>
<dbReference type="Gene3D" id="2.60.120.560">
    <property type="entry name" value="Exo-inulinase, domain 1"/>
    <property type="match status" value="1"/>
</dbReference>
<protein>
    <submittedName>
        <fullName evidence="2">DUF1080 domain-containing protein</fullName>
    </submittedName>
</protein>
<gene>
    <name evidence="2" type="ORF">DZC72_05720</name>
</gene>
<dbReference type="InterPro" id="IPR010496">
    <property type="entry name" value="AL/BT2_dom"/>
</dbReference>